<keyword evidence="1" id="KW-0813">Transport</keyword>
<comment type="caution">
    <text evidence="2">The sequence shown here is derived from an EMBL/GenBank/DDBJ whole genome shotgun (WGS) entry which is preliminary data.</text>
</comment>
<evidence type="ECO:0000256" key="1">
    <source>
        <dbReference type="HAMAP-Rule" id="MF_02088"/>
    </source>
</evidence>
<keyword evidence="1" id="KW-0812">Transmembrane</keyword>
<dbReference type="Pfam" id="PF02592">
    <property type="entry name" value="Vut_1"/>
    <property type="match status" value="1"/>
</dbReference>
<dbReference type="RefSeq" id="WP_014806921.1">
    <property type="nucleotide sequence ID" value="NZ_DAONBL010000035.1"/>
</dbReference>
<accession>A0ABY1JAD7</accession>
<gene>
    <name evidence="2" type="ORF">SAMN05444368_0039</name>
</gene>
<comment type="subcellular location">
    <subcellularLocation>
        <location evidence="1">Cell membrane</location>
        <topology evidence="1">Multi-pass membrane protein</topology>
    </subcellularLocation>
</comment>
<organism evidence="2 3">
    <name type="scientific">Acetomicrobium flavidum</name>
    <dbReference type="NCBI Taxonomy" id="49896"/>
    <lineage>
        <taxon>Bacteria</taxon>
        <taxon>Thermotogati</taxon>
        <taxon>Synergistota</taxon>
        <taxon>Synergistia</taxon>
        <taxon>Synergistales</taxon>
        <taxon>Acetomicrobiaceae</taxon>
        <taxon>Acetomicrobium</taxon>
    </lineage>
</organism>
<feature type="transmembrane region" description="Helical" evidence="1">
    <location>
        <begin position="101"/>
        <end position="120"/>
    </location>
</feature>
<name>A0ABY1JAD7_9BACT</name>
<dbReference type="Proteomes" id="UP000185093">
    <property type="component" value="Unassembled WGS sequence"/>
</dbReference>
<dbReference type="InterPro" id="IPR003744">
    <property type="entry name" value="YhhQ"/>
</dbReference>
<keyword evidence="1" id="KW-0472">Membrane</keyword>
<feature type="transmembrane region" description="Helical" evidence="1">
    <location>
        <begin position="34"/>
        <end position="53"/>
    </location>
</feature>
<keyword evidence="3" id="KW-1185">Reference proteome</keyword>
<dbReference type="PANTHER" id="PTHR34300:SF2">
    <property type="entry name" value="QUEUOSINE PRECURSOR TRANSPORTER-RELATED"/>
    <property type="match status" value="1"/>
</dbReference>
<sequence length="202" mass="23160">MVSDKLLCWQIVFITSLVISNVVSGKLVLLFDVFLVPSAVIAYSITFLSTDIINELYGQREAQKIVRYGLMAQILACILIYIAMILPVAPFMPDMQKAFEALLGQNIRFVIASLTAYYISQTNDIYSFNWLKKLTGKKYKWIRNSVSTVLSQILDTAIFITISFYGVVPNIWQMIVSQYTVKVIITIIDIPFFYYFTREKGR</sequence>
<evidence type="ECO:0000313" key="2">
    <source>
        <dbReference type="EMBL" id="SIN61908.1"/>
    </source>
</evidence>
<protein>
    <recommendedName>
        <fullName evidence="1">Probable queuosine precursor transporter</fullName>
        <shortName evidence="1">Q precursor transporter</shortName>
    </recommendedName>
</protein>
<keyword evidence="1" id="KW-1003">Cell membrane</keyword>
<dbReference type="HAMAP" id="MF_02088">
    <property type="entry name" value="Q_prec_transport"/>
    <property type="match status" value="1"/>
</dbReference>
<keyword evidence="1" id="KW-1133">Transmembrane helix</keyword>
<feature type="transmembrane region" description="Helical" evidence="1">
    <location>
        <begin position="171"/>
        <end position="196"/>
    </location>
</feature>
<feature type="transmembrane region" description="Helical" evidence="1">
    <location>
        <begin position="65"/>
        <end position="89"/>
    </location>
</feature>
<evidence type="ECO:0000313" key="3">
    <source>
        <dbReference type="Proteomes" id="UP000185093"/>
    </source>
</evidence>
<comment type="similarity">
    <text evidence="1">Belongs to the vitamin uptake transporter (VUT/ECF) (TC 2.A.88) family. Q precursor transporter subfamily.</text>
</comment>
<dbReference type="NCBIfam" id="TIGR00697">
    <property type="entry name" value="queuosine precursor transporter"/>
    <property type="match status" value="1"/>
</dbReference>
<reference evidence="2 3" key="1">
    <citation type="submission" date="2016-11" db="EMBL/GenBank/DDBJ databases">
        <authorList>
            <person name="Varghese N."/>
            <person name="Submissions S."/>
        </authorList>
    </citation>
    <scope>NUCLEOTIDE SEQUENCE [LARGE SCALE GENOMIC DNA]</scope>
    <source>
        <strain evidence="2 3">DSM 20664</strain>
    </source>
</reference>
<proteinExistence type="inferred from homology"/>
<dbReference type="EMBL" id="FSQZ01000001">
    <property type="protein sequence ID" value="SIN61908.1"/>
    <property type="molecule type" value="Genomic_DNA"/>
</dbReference>
<comment type="function">
    <text evidence="1">Involved in the import of queuosine (Q) precursors, required for Q precursor salvage.</text>
</comment>
<dbReference type="PANTHER" id="PTHR34300">
    <property type="entry name" value="QUEUOSINE PRECURSOR TRANSPORTER-RELATED"/>
    <property type="match status" value="1"/>
</dbReference>
<feature type="transmembrane region" description="Helical" evidence="1">
    <location>
        <begin position="141"/>
        <end position="165"/>
    </location>
</feature>